<reference evidence="1 2" key="1">
    <citation type="journal article" date="2007" name="Proc. Natl. Acad. Sci. U.S.A.">
        <title>The tiny eukaryote Ostreococcus provides genomic insights into the paradox of plankton speciation.</title>
        <authorList>
            <person name="Palenik B."/>
            <person name="Grimwood J."/>
            <person name="Aerts A."/>
            <person name="Rouze P."/>
            <person name="Salamov A."/>
            <person name="Putnam N."/>
            <person name="Dupont C."/>
            <person name="Jorgensen R."/>
            <person name="Derelle E."/>
            <person name="Rombauts S."/>
            <person name="Zhou K."/>
            <person name="Otillar R."/>
            <person name="Merchant S.S."/>
            <person name="Podell S."/>
            <person name="Gaasterland T."/>
            <person name="Napoli C."/>
            <person name="Gendler K."/>
            <person name="Manuell A."/>
            <person name="Tai V."/>
            <person name="Vallon O."/>
            <person name="Piganeau G."/>
            <person name="Jancek S."/>
            <person name="Heijde M."/>
            <person name="Jabbari K."/>
            <person name="Bowler C."/>
            <person name="Lohr M."/>
            <person name="Robbens S."/>
            <person name="Werner G."/>
            <person name="Dubchak I."/>
            <person name="Pazour G.J."/>
            <person name="Ren Q."/>
            <person name="Paulsen I."/>
            <person name="Delwiche C."/>
            <person name="Schmutz J."/>
            <person name="Rokhsar D."/>
            <person name="Van de Peer Y."/>
            <person name="Moreau H."/>
            <person name="Grigoriev I.V."/>
        </authorList>
    </citation>
    <scope>NUCLEOTIDE SEQUENCE [LARGE SCALE GENOMIC DNA]</scope>
    <source>
        <strain evidence="1 2">CCE9901</strain>
    </source>
</reference>
<dbReference type="RefSeq" id="XP_001416137.1">
    <property type="nucleotide sequence ID" value="XM_001416100.1"/>
</dbReference>
<name>A4RT46_OSTLU</name>
<gene>
    <name evidence="1" type="primary">Isr</name>
    <name evidence="1" type="ORF">OSTLU_119473</name>
</gene>
<dbReference type="eggNOG" id="KOG2914">
    <property type="taxonomic scope" value="Eukaryota"/>
</dbReference>
<protein>
    <submittedName>
        <fullName evidence="1">Inhibitor of striate chloroplast protein-like protein</fullName>
    </submittedName>
</protein>
<dbReference type="Proteomes" id="UP000001568">
    <property type="component" value="Chromosome 2"/>
</dbReference>
<sequence length="281" mass="32205">MRPCSSQPLSKPPFGKDGFSKYWTKHRPLKLPKRARHACRVLSPLERLEELGTRRFGVIFELEGIIVPSCAKADREEWQQIAREEGLEQPAEYQLRAALRKKTDHAVSRVFNWASEPQQVRFLTQRKSALFCKRTETTDHRAHEHVLAFLRLLDGFDVPCAIYSSQLSSEELTVLLRRLQLTGYFKTESVIGRDDVQSGLPDTEYYLVAARALFRPISKCIVISDHHLAIEATTEIGMKCVIVNGVDSTWELRGANMVVPSLEWISFRNLQNIFSLDVYES</sequence>
<dbReference type="HOGENOM" id="CLU_1024294_0_0_1"/>
<dbReference type="PANTHER" id="PTHR47108">
    <property type="entry name" value="5-AMINO-6-(5-PHOSPHO-D-RIBITYLAMINO)URACIL PHOSPHATASE, CHLOROPLASTIC"/>
    <property type="match status" value="1"/>
</dbReference>
<dbReference type="InterPro" id="IPR041492">
    <property type="entry name" value="HAD_2"/>
</dbReference>
<dbReference type="InterPro" id="IPR036412">
    <property type="entry name" value="HAD-like_sf"/>
</dbReference>
<dbReference type="Gene3D" id="3.40.50.1000">
    <property type="entry name" value="HAD superfamily/HAD-like"/>
    <property type="match status" value="1"/>
</dbReference>
<organism evidence="1 2">
    <name type="scientific">Ostreococcus lucimarinus (strain CCE9901)</name>
    <dbReference type="NCBI Taxonomy" id="436017"/>
    <lineage>
        <taxon>Eukaryota</taxon>
        <taxon>Viridiplantae</taxon>
        <taxon>Chlorophyta</taxon>
        <taxon>Mamiellophyceae</taxon>
        <taxon>Mamiellales</taxon>
        <taxon>Bathycoccaceae</taxon>
        <taxon>Ostreococcus</taxon>
    </lineage>
</organism>
<accession>A4RT46</accession>
<dbReference type="OMA" id="GVIMEFE"/>
<dbReference type="KEGG" id="olu:OSTLU_119473"/>
<dbReference type="GeneID" id="5000338"/>
<proteinExistence type="predicted"/>
<dbReference type="EMBL" id="CP000582">
    <property type="protein sequence ID" value="ABO94429.1"/>
    <property type="molecule type" value="Genomic_DNA"/>
</dbReference>
<evidence type="ECO:0000313" key="1">
    <source>
        <dbReference type="EMBL" id="ABO94429.1"/>
    </source>
</evidence>
<keyword evidence="2" id="KW-1185">Reference proteome</keyword>
<dbReference type="Gramene" id="ABO94429">
    <property type="protein sequence ID" value="ABO94429"/>
    <property type="gene ID" value="OSTLU_119473"/>
</dbReference>
<dbReference type="Pfam" id="PF13419">
    <property type="entry name" value="HAD_2"/>
    <property type="match status" value="1"/>
</dbReference>
<dbReference type="OrthoDB" id="40579at2759"/>
<dbReference type="InterPro" id="IPR023198">
    <property type="entry name" value="PGP-like_dom2"/>
</dbReference>
<dbReference type="InterPro" id="IPR023214">
    <property type="entry name" value="HAD_sf"/>
</dbReference>
<dbReference type="AlphaFoldDB" id="A4RT46"/>
<dbReference type="PANTHER" id="PTHR47108:SF1">
    <property type="entry name" value="5-AMINO-6-(5-PHOSPHO-D-RIBITYLAMINO)URACIL PHOSPHATASE, CHLOROPLASTIC"/>
    <property type="match status" value="1"/>
</dbReference>
<evidence type="ECO:0000313" key="2">
    <source>
        <dbReference type="Proteomes" id="UP000001568"/>
    </source>
</evidence>
<dbReference type="SUPFAM" id="SSF56784">
    <property type="entry name" value="HAD-like"/>
    <property type="match status" value="1"/>
</dbReference>
<dbReference type="Gene3D" id="1.10.150.240">
    <property type="entry name" value="Putative phosphatase, domain 2"/>
    <property type="match status" value="1"/>
</dbReference>